<evidence type="ECO:0000313" key="1">
    <source>
        <dbReference type="EMBL" id="MBS4199127.1"/>
    </source>
</evidence>
<dbReference type="Pfam" id="PF08863">
    <property type="entry name" value="YolD"/>
    <property type="match status" value="1"/>
</dbReference>
<dbReference type="EMBL" id="JAGYPJ010000001">
    <property type="protein sequence ID" value="MBS4199127.1"/>
    <property type="molecule type" value="Genomic_DNA"/>
</dbReference>
<proteinExistence type="predicted"/>
<evidence type="ECO:0000313" key="2">
    <source>
        <dbReference type="Proteomes" id="UP000682713"/>
    </source>
</evidence>
<reference evidence="1 2" key="1">
    <citation type="submission" date="2021-05" db="EMBL/GenBank/DDBJ databases">
        <title>Novel Bacillus species.</title>
        <authorList>
            <person name="Liu G."/>
        </authorList>
    </citation>
    <scope>NUCLEOTIDE SEQUENCE [LARGE SCALE GENOMIC DNA]</scope>
    <source>
        <strain evidence="1 2">FJAT-49732</strain>
    </source>
</reference>
<dbReference type="RefSeq" id="WP_213109831.1">
    <property type="nucleotide sequence ID" value="NZ_JAGYPJ010000001.1"/>
</dbReference>
<comment type="caution">
    <text evidence="1">The sequence shown here is derived from an EMBL/GenBank/DDBJ whole genome shotgun (WGS) entry which is preliminary data.</text>
</comment>
<name>A0A942YJZ6_9BACI</name>
<dbReference type="InterPro" id="IPR014962">
    <property type="entry name" value="YolD"/>
</dbReference>
<dbReference type="Proteomes" id="UP000682713">
    <property type="component" value="Unassembled WGS sequence"/>
</dbReference>
<dbReference type="AlphaFoldDB" id="A0A942YJZ6"/>
<accession>A0A942YJZ6</accession>
<gene>
    <name evidence="1" type="ORF">KHA93_05590</name>
</gene>
<protein>
    <submittedName>
        <fullName evidence="1">YolD-like family protein</fullName>
    </submittedName>
</protein>
<keyword evidence="2" id="KW-1185">Reference proteome</keyword>
<organism evidence="1 2">
    <name type="scientific">Lederbergia citrisecunda</name>
    <dbReference type="NCBI Taxonomy" id="2833583"/>
    <lineage>
        <taxon>Bacteria</taxon>
        <taxon>Bacillati</taxon>
        <taxon>Bacillota</taxon>
        <taxon>Bacilli</taxon>
        <taxon>Bacillales</taxon>
        <taxon>Bacillaceae</taxon>
        <taxon>Lederbergia</taxon>
    </lineage>
</organism>
<sequence length="59" mass="7119">MMLPEHKEQIISHYYEKKKAIKPILDEARLEEFDEVIHTALEFHSLVCVTYWVNGFNRK</sequence>